<dbReference type="PROSITE" id="PS51085">
    <property type="entry name" value="2FE2S_FER_2"/>
    <property type="match status" value="1"/>
</dbReference>
<dbReference type="Pfam" id="PF00111">
    <property type="entry name" value="Fer2"/>
    <property type="match status" value="1"/>
</dbReference>
<dbReference type="PROSITE" id="PS51384">
    <property type="entry name" value="FAD_FR"/>
    <property type="match status" value="1"/>
</dbReference>
<accession>A0A0K8P3C5</accession>
<keyword evidence="6" id="KW-0411">Iron-sulfur</keyword>
<evidence type="ECO:0000313" key="9">
    <source>
        <dbReference type="EMBL" id="GAP36670.1"/>
    </source>
</evidence>
<organism evidence="9 10">
    <name type="scientific">Piscinibacter sakaiensis</name>
    <name type="common">Ideonella sakaiensis</name>
    <dbReference type="NCBI Taxonomy" id="1547922"/>
    <lineage>
        <taxon>Bacteria</taxon>
        <taxon>Pseudomonadati</taxon>
        <taxon>Pseudomonadota</taxon>
        <taxon>Betaproteobacteria</taxon>
        <taxon>Burkholderiales</taxon>
        <taxon>Sphaerotilaceae</taxon>
        <taxon>Piscinibacter</taxon>
    </lineage>
</organism>
<dbReference type="GO" id="GO:0016491">
    <property type="term" value="F:oxidoreductase activity"/>
    <property type="evidence" value="ECO:0007669"/>
    <property type="project" value="UniProtKB-KW"/>
</dbReference>
<dbReference type="Gene3D" id="3.40.50.80">
    <property type="entry name" value="Nucleotide-binding domain of ferredoxin-NADP reductase (FNR) module"/>
    <property type="match status" value="1"/>
</dbReference>
<dbReference type="PANTHER" id="PTHR47354:SF1">
    <property type="entry name" value="CARNITINE MONOOXYGENASE REDUCTASE SUBUNIT"/>
    <property type="match status" value="1"/>
</dbReference>
<dbReference type="GO" id="GO:0046872">
    <property type="term" value="F:metal ion binding"/>
    <property type="evidence" value="ECO:0007669"/>
    <property type="project" value="UniProtKB-KW"/>
</dbReference>
<keyword evidence="10" id="KW-1185">Reference proteome</keyword>
<dbReference type="STRING" id="1547922.ISF6_2510"/>
<feature type="domain" description="FAD-binding FR-type" evidence="8">
    <location>
        <begin position="10"/>
        <end position="112"/>
    </location>
</feature>
<dbReference type="Gene3D" id="3.10.20.30">
    <property type="match status" value="1"/>
</dbReference>
<dbReference type="PROSITE" id="PS00197">
    <property type="entry name" value="2FE2S_FER_1"/>
    <property type="match status" value="1"/>
</dbReference>
<dbReference type="InterPro" id="IPR017938">
    <property type="entry name" value="Riboflavin_synthase-like_b-brl"/>
</dbReference>
<keyword evidence="1" id="KW-0285">Flavoprotein</keyword>
<dbReference type="PRINTS" id="PR00409">
    <property type="entry name" value="PHDIOXRDTASE"/>
</dbReference>
<keyword evidence="2" id="KW-0001">2Fe-2S</keyword>
<dbReference type="GO" id="GO:0051537">
    <property type="term" value="F:2 iron, 2 sulfur cluster binding"/>
    <property type="evidence" value="ECO:0007669"/>
    <property type="project" value="UniProtKB-KW"/>
</dbReference>
<evidence type="ECO:0000256" key="5">
    <source>
        <dbReference type="ARBA" id="ARBA00023004"/>
    </source>
</evidence>
<dbReference type="SUPFAM" id="SSF52343">
    <property type="entry name" value="Ferredoxin reductase-like, C-terminal NADP-linked domain"/>
    <property type="match status" value="1"/>
</dbReference>
<dbReference type="InterPro" id="IPR036010">
    <property type="entry name" value="2Fe-2S_ferredoxin-like_sf"/>
</dbReference>
<name>A0A0K8P3C5_PISS1</name>
<dbReference type="SUPFAM" id="SSF63380">
    <property type="entry name" value="Riboflavin synthase domain-like"/>
    <property type="match status" value="1"/>
</dbReference>
<dbReference type="InterPro" id="IPR039261">
    <property type="entry name" value="FNR_nucleotide-bd"/>
</dbReference>
<reference evidence="9 10" key="2">
    <citation type="journal article" date="2016" name="Science">
        <title>A bacterium that degrades and assimilates poly(ethylene terephthalate).</title>
        <authorList>
            <person name="Yoshida S."/>
            <person name="Hiraga K."/>
            <person name="Takehana T."/>
            <person name="Taniguchi I."/>
            <person name="Yamaji H."/>
            <person name="Maeda Y."/>
            <person name="Toyohara K."/>
            <person name="Miyamoto K."/>
            <person name="Kimura Y."/>
            <person name="Oda K."/>
        </authorList>
    </citation>
    <scope>NUCLEOTIDE SEQUENCE [LARGE SCALE GENOMIC DNA]</scope>
    <source>
        <strain evidence="10">NBRC 110686 / TISTR 2288 / 201-F6</strain>
    </source>
</reference>
<evidence type="ECO:0000256" key="3">
    <source>
        <dbReference type="ARBA" id="ARBA00022723"/>
    </source>
</evidence>
<gene>
    <name evidence="9" type="ORF">ISF6_2510</name>
</gene>
<keyword evidence="5" id="KW-0408">Iron</keyword>
<evidence type="ECO:0000256" key="2">
    <source>
        <dbReference type="ARBA" id="ARBA00022714"/>
    </source>
</evidence>
<dbReference type="InterPro" id="IPR017927">
    <property type="entry name" value="FAD-bd_FR_type"/>
</dbReference>
<keyword evidence="3" id="KW-0479">Metal-binding</keyword>
<evidence type="ECO:0000313" key="10">
    <source>
        <dbReference type="Proteomes" id="UP000037660"/>
    </source>
</evidence>
<dbReference type="InterPro" id="IPR006058">
    <property type="entry name" value="2Fe2S_fd_BS"/>
</dbReference>
<proteinExistence type="predicted"/>
<dbReference type="InterPro" id="IPR001041">
    <property type="entry name" value="2Fe-2S_ferredoxin-type"/>
</dbReference>
<dbReference type="CDD" id="cd06185">
    <property type="entry name" value="PDR_like"/>
    <property type="match status" value="1"/>
</dbReference>
<evidence type="ECO:0000259" key="8">
    <source>
        <dbReference type="PROSITE" id="PS51384"/>
    </source>
</evidence>
<dbReference type="InterPro" id="IPR050415">
    <property type="entry name" value="MRET"/>
</dbReference>
<evidence type="ECO:0000256" key="4">
    <source>
        <dbReference type="ARBA" id="ARBA00023002"/>
    </source>
</evidence>
<dbReference type="InterPro" id="IPR012675">
    <property type="entry name" value="Beta-grasp_dom_sf"/>
</dbReference>
<dbReference type="PANTHER" id="PTHR47354">
    <property type="entry name" value="NADH OXIDOREDUCTASE HCR"/>
    <property type="match status" value="1"/>
</dbReference>
<evidence type="ECO:0000256" key="6">
    <source>
        <dbReference type="ARBA" id="ARBA00023014"/>
    </source>
</evidence>
<sequence>MSAPGGSQGPALLAVRVARRTPAAAGVCALELVAEDGDPLPPFSAGAHVDLHLPGGLVRPYSLCGAPAERDRYRLGVLREPASRGGSAAVHELLHEGTRLRIGAPRNLFRLAAQARRHTLLAGGIGITPLLAMAEQLAADGADFRLHYAARSRERAAFLDRIAAAPWADRLRLHLDDGPPARRLDLAALTAEPADGHHLYVCGPAGLIDAALARARAAGWPEAQLHHERFGTAGAGPAADAATAGASADGPFEVQLGRDGRVVAVPAGCSVVQALAAAGVALMTSCEQGVCGTCLTGVLDGEPDHRDSYLTPEEQAANDQFTPCCSRARSPRLVLDL</sequence>
<dbReference type="Proteomes" id="UP000037660">
    <property type="component" value="Unassembled WGS sequence"/>
</dbReference>
<evidence type="ECO:0000256" key="1">
    <source>
        <dbReference type="ARBA" id="ARBA00022630"/>
    </source>
</evidence>
<evidence type="ECO:0000259" key="7">
    <source>
        <dbReference type="PROSITE" id="PS51085"/>
    </source>
</evidence>
<keyword evidence="4" id="KW-0560">Oxidoreductase</keyword>
<reference evidence="10" key="1">
    <citation type="submission" date="2015-07" db="EMBL/GenBank/DDBJ databases">
        <title>Discovery of a poly(ethylene terephthalate assimilation.</title>
        <authorList>
            <person name="Yoshida S."/>
            <person name="Hiraga K."/>
            <person name="Takehana T."/>
            <person name="Taniguchi I."/>
            <person name="Yamaji H."/>
            <person name="Maeda Y."/>
            <person name="Toyohara K."/>
            <person name="Miyamoto K."/>
            <person name="Kimura Y."/>
            <person name="Oda K."/>
        </authorList>
    </citation>
    <scope>NUCLEOTIDE SEQUENCE [LARGE SCALE GENOMIC DNA]</scope>
    <source>
        <strain evidence="10">NBRC 110686 / TISTR 2288 / 201-F6</strain>
    </source>
</reference>
<feature type="domain" description="2Fe-2S ferredoxin-type" evidence="7">
    <location>
        <begin position="252"/>
        <end position="337"/>
    </location>
</feature>
<dbReference type="AlphaFoldDB" id="A0A0K8P3C5"/>
<dbReference type="Gene3D" id="2.40.30.10">
    <property type="entry name" value="Translation factors"/>
    <property type="match status" value="1"/>
</dbReference>
<dbReference type="EMBL" id="BBYR01000037">
    <property type="protein sequence ID" value="GAP36670.1"/>
    <property type="molecule type" value="Genomic_DNA"/>
</dbReference>
<dbReference type="SUPFAM" id="SSF54292">
    <property type="entry name" value="2Fe-2S ferredoxin-like"/>
    <property type="match status" value="1"/>
</dbReference>
<dbReference type="CDD" id="cd00207">
    <property type="entry name" value="fer2"/>
    <property type="match status" value="1"/>
</dbReference>
<protein>
    <submittedName>
        <fullName evidence="9">Flavodoxin reductase (Ferredoxin-NADPH reductase) family 1</fullName>
    </submittedName>
</protein>
<comment type="caution">
    <text evidence="9">The sequence shown here is derived from an EMBL/GenBank/DDBJ whole genome shotgun (WGS) entry which is preliminary data.</text>
</comment>
<dbReference type="RefSeq" id="WP_054020644.1">
    <property type="nucleotide sequence ID" value="NZ_BBYR01000037.1"/>
</dbReference>